<evidence type="ECO:0000256" key="1">
    <source>
        <dbReference type="SAM" id="SignalP"/>
    </source>
</evidence>
<dbReference type="EMBL" id="JBHSGP010000014">
    <property type="protein sequence ID" value="MFC4722990.1"/>
    <property type="molecule type" value="Genomic_DNA"/>
</dbReference>
<dbReference type="Proteomes" id="UP001595953">
    <property type="component" value="Unassembled WGS sequence"/>
</dbReference>
<sequence>MKLTNTLKTLFILALAVNLTVNAQESTPLEPLITDRPDATESPSVMPKGFIQVETGAFYETYEENGLKSENYTYNTTLVRIGILNNLELRVGWDFVEGITKLNGNKLDNVTSGFNPLLLGVKTSIASEQGCFPEIGLLGHLYLPFTASTDYRPETTGADFRFAFAHTLSENSSLSYNIGAAWGDDSPEIAYVYTIAFGQSITNKLGAYAELYGDLPEDNSSNHYWDAGLTYLVSNNIQLDATVGSSITKGQDLLISAGLSFRIPTKTN</sequence>
<name>A0ABV9N7P6_9FLAO</name>
<keyword evidence="1" id="KW-0732">Signal</keyword>
<dbReference type="InterPro" id="IPR025737">
    <property type="entry name" value="FApF"/>
</dbReference>
<comment type="caution">
    <text evidence="2">The sequence shown here is derived from an EMBL/GenBank/DDBJ whole genome shotgun (WGS) entry which is preliminary data.</text>
</comment>
<protein>
    <submittedName>
        <fullName evidence="2">Transporter</fullName>
    </submittedName>
</protein>
<keyword evidence="3" id="KW-1185">Reference proteome</keyword>
<feature type="signal peptide" evidence="1">
    <location>
        <begin position="1"/>
        <end position="23"/>
    </location>
</feature>
<accession>A0ABV9N7P6</accession>
<organism evidence="2 3">
    <name type="scientific">Geojedonia litorea</name>
    <dbReference type="NCBI Taxonomy" id="1268269"/>
    <lineage>
        <taxon>Bacteria</taxon>
        <taxon>Pseudomonadati</taxon>
        <taxon>Bacteroidota</taxon>
        <taxon>Flavobacteriia</taxon>
        <taxon>Flavobacteriales</taxon>
        <taxon>Flavobacteriaceae</taxon>
        <taxon>Geojedonia</taxon>
    </lineage>
</organism>
<feature type="chain" id="PRO_5046556680" evidence="1">
    <location>
        <begin position="24"/>
        <end position="268"/>
    </location>
</feature>
<reference evidence="3" key="1">
    <citation type="journal article" date="2019" name="Int. J. Syst. Evol. Microbiol.">
        <title>The Global Catalogue of Microorganisms (GCM) 10K type strain sequencing project: providing services to taxonomists for standard genome sequencing and annotation.</title>
        <authorList>
            <consortium name="The Broad Institute Genomics Platform"/>
            <consortium name="The Broad Institute Genome Sequencing Center for Infectious Disease"/>
            <person name="Wu L."/>
            <person name="Ma J."/>
        </authorList>
    </citation>
    <scope>NUCLEOTIDE SEQUENCE [LARGE SCALE GENOMIC DNA]</scope>
    <source>
        <strain evidence="3">CCUG 63682</strain>
    </source>
</reference>
<evidence type="ECO:0000313" key="3">
    <source>
        <dbReference type="Proteomes" id="UP001595953"/>
    </source>
</evidence>
<proteinExistence type="predicted"/>
<gene>
    <name evidence="2" type="ORF">ACFO5O_11695</name>
</gene>
<dbReference type="RefSeq" id="WP_387963978.1">
    <property type="nucleotide sequence ID" value="NZ_JBHSGP010000014.1"/>
</dbReference>
<evidence type="ECO:0000313" key="2">
    <source>
        <dbReference type="EMBL" id="MFC4722990.1"/>
    </source>
</evidence>
<dbReference type="Pfam" id="PF13557">
    <property type="entry name" value="Phenol_MetA_deg"/>
    <property type="match status" value="1"/>
</dbReference>